<dbReference type="EMBL" id="BAAATJ010000004">
    <property type="protein sequence ID" value="GAA2391420.1"/>
    <property type="molecule type" value="Genomic_DNA"/>
</dbReference>
<feature type="compositionally biased region" description="Low complexity" evidence="1">
    <location>
        <begin position="547"/>
        <end position="573"/>
    </location>
</feature>
<dbReference type="Pfam" id="PF09397">
    <property type="entry name" value="FtsK_gamma"/>
    <property type="match status" value="1"/>
</dbReference>
<dbReference type="InterPro" id="IPR036388">
    <property type="entry name" value="WH-like_DNA-bd_sf"/>
</dbReference>
<feature type="compositionally biased region" description="Low complexity" evidence="1">
    <location>
        <begin position="365"/>
        <end position="382"/>
    </location>
</feature>
<dbReference type="InterPro" id="IPR036390">
    <property type="entry name" value="WH_DNA-bd_sf"/>
</dbReference>
<feature type="domain" description="FtsK gamma" evidence="3">
    <location>
        <begin position="621"/>
        <end position="686"/>
    </location>
</feature>
<feature type="compositionally biased region" description="Low complexity" evidence="1">
    <location>
        <begin position="392"/>
        <end position="410"/>
    </location>
</feature>
<feature type="region of interest" description="Disordered" evidence="1">
    <location>
        <begin position="673"/>
        <end position="695"/>
    </location>
</feature>
<dbReference type="SUPFAM" id="SSF46785">
    <property type="entry name" value="Winged helix' DNA-binding domain"/>
    <property type="match status" value="1"/>
</dbReference>
<feature type="compositionally biased region" description="Basic and acidic residues" evidence="1">
    <location>
        <begin position="104"/>
        <end position="117"/>
    </location>
</feature>
<evidence type="ECO:0000313" key="4">
    <source>
        <dbReference type="EMBL" id="GAA2391420.1"/>
    </source>
</evidence>
<reference evidence="5" key="1">
    <citation type="journal article" date="2019" name="Int. J. Syst. Evol. Microbiol.">
        <title>The Global Catalogue of Microorganisms (GCM) 10K type strain sequencing project: providing services to taxonomists for standard genome sequencing and annotation.</title>
        <authorList>
            <consortium name="The Broad Institute Genomics Platform"/>
            <consortium name="The Broad Institute Genome Sequencing Center for Infectious Disease"/>
            <person name="Wu L."/>
            <person name="Ma J."/>
        </authorList>
    </citation>
    <scope>NUCLEOTIDE SEQUENCE [LARGE SCALE GENOMIC DNA]</scope>
    <source>
        <strain evidence="5">JCM 6921</strain>
    </source>
</reference>
<feature type="compositionally biased region" description="Basic and acidic residues" evidence="1">
    <location>
        <begin position="587"/>
        <end position="598"/>
    </location>
</feature>
<keyword evidence="2" id="KW-0812">Transmembrane</keyword>
<feature type="transmembrane region" description="Helical" evidence="2">
    <location>
        <begin position="55"/>
        <end position="76"/>
    </location>
</feature>
<dbReference type="Gene3D" id="1.10.10.10">
    <property type="entry name" value="Winged helix-like DNA-binding domain superfamily/Winged helix DNA-binding domain"/>
    <property type="match status" value="1"/>
</dbReference>
<evidence type="ECO:0000256" key="2">
    <source>
        <dbReference type="SAM" id="Phobius"/>
    </source>
</evidence>
<dbReference type="SMART" id="SM00843">
    <property type="entry name" value="Ftsk_gamma"/>
    <property type="match status" value="1"/>
</dbReference>
<evidence type="ECO:0000256" key="1">
    <source>
        <dbReference type="SAM" id="MobiDB-lite"/>
    </source>
</evidence>
<proteinExistence type="predicted"/>
<keyword evidence="5" id="KW-1185">Reference proteome</keyword>
<dbReference type="InterPro" id="IPR018541">
    <property type="entry name" value="Ftsk_gamma"/>
</dbReference>
<comment type="caution">
    <text evidence="4">The sequence shown here is derived from an EMBL/GenBank/DDBJ whole genome shotgun (WGS) entry which is preliminary data.</text>
</comment>
<evidence type="ECO:0000313" key="5">
    <source>
        <dbReference type="Proteomes" id="UP001500058"/>
    </source>
</evidence>
<feature type="compositionally biased region" description="Low complexity" evidence="1">
    <location>
        <begin position="436"/>
        <end position="453"/>
    </location>
</feature>
<sequence>MRRGTCPICKHRAPVADGVIGYHENGGQSCRGEGRTAVEDRLSRENAPSDARTKAVIRLSALLTVAGLLVLLLGAVLGSLPLLVGGGLVFAAAGLGVLAVRRGAADRRGTIRERDEEPGTAAAETPDTVPAEREREEEQDEEKKEERREPEHEPEPEPEAADTTSARQETDPEAPQGEERPEPEAANALRNAVRELLSSLPEREAPLEKAIAYCLSRTDSADDPWVRDEAEKLAREHVAADERILCVALSGSREDEERPALLVLTDHGAAVSDRGTSHRFVPGPEDVFDPVGDAAWGWLSVGELTFFFRDNPDLRAALAVREETATAVAPEATAVPTVDEPVASADEPGSDEAREPEALADESESVASAVEPEPVVVEPAPATDEVSKTLADEPAAPAVAPEATAVPTVDEPVASADEPGSDEAREPEALADESESVASAVEPEPVVVEPAPATDEVSKTLADEPESAAPADEPEPTAVEPEPSAVEPTVAEESVNDESPDPEAPAAEAEVEAPRTSEHPQDASDNDSPADERVASNEESDGRSPETEAPAVEPEPVASVVEPESVASTVETEPVAPADEPAQATDEVSKDSAVEPERPAAPADEPATSAHEPFAQQAEAAGMEAETLREIAQAVVTDQNASIVYVQERFSLSRAAARRALDALEALGLVSAPAKNGRRKAMATSLDHLTPSDER</sequence>
<feature type="compositionally biased region" description="Basic and acidic residues" evidence="1">
    <location>
        <begin position="130"/>
        <end position="155"/>
    </location>
</feature>
<feature type="compositionally biased region" description="Basic and acidic residues" evidence="1">
    <location>
        <begin position="530"/>
        <end position="546"/>
    </location>
</feature>
<evidence type="ECO:0000259" key="3">
    <source>
        <dbReference type="SMART" id="SM00843"/>
    </source>
</evidence>
<dbReference type="Proteomes" id="UP001500058">
    <property type="component" value="Unassembled WGS sequence"/>
</dbReference>
<name>A0ABP5UZY4_9ACTN</name>
<feature type="region of interest" description="Disordered" evidence="1">
    <location>
        <begin position="330"/>
        <end position="623"/>
    </location>
</feature>
<accession>A0ABP5UZY4</accession>
<keyword evidence="2" id="KW-1133">Transmembrane helix</keyword>
<feature type="compositionally biased region" description="Basic and acidic residues" evidence="1">
    <location>
        <begin position="512"/>
        <end position="522"/>
    </location>
</feature>
<keyword evidence="2" id="KW-0472">Membrane</keyword>
<protein>
    <recommendedName>
        <fullName evidence="3">FtsK gamma domain-containing protein</fullName>
    </recommendedName>
</protein>
<gene>
    <name evidence="4" type="ORF">GCM10010420_14370</name>
</gene>
<feature type="compositionally biased region" description="Low complexity" evidence="1">
    <location>
        <begin position="467"/>
        <end position="493"/>
    </location>
</feature>
<feature type="region of interest" description="Disordered" evidence="1">
    <location>
        <begin position="104"/>
        <end position="185"/>
    </location>
</feature>
<organism evidence="4 5">
    <name type="scientific">Streptomyces glaucosporus</name>
    <dbReference type="NCBI Taxonomy" id="284044"/>
    <lineage>
        <taxon>Bacteria</taxon>
        <taxon>Bacillati</taxon>
        <taxon>Actinomycetota</taxon>
        <taxon>Actinomycetes</taxon>
        <taxon>Kitasatosporales</taxon>
        <taxon>Streptomycetaceae</taxon>
        <taxon>Streptomyces</taxon>
    </lineage>
</organism>